<name>A0A9D2J3N6_9MICO</name>
<protein>
    <recommendedName>
        <fullName evidence="4">DUF4386 family protein</fullName>
    </recommendedName>
</protein>
<dbReference type="EMBL" id="DXBY01000142">
    <property type="protein sequence ID" value="HIZ35780.1"/>
    <property type="molecule type" value="Genomic_DNA"/>
</dbReference>
<reference evidence="2" key="2">
    <citation type="submission" date="2021-04" db="EMBL/GenBank/DDBJ databases">
        <authorList>
            <person name="Gilroy R."/>
        </authorList>
    </citation>
    <scope>NUCLEOTIDE SEQUENCE</scope>
    <source>
        <strain evidence="2">ChiGjej4B4-7305</strain>
    </source>
</reference>
<evidence type="ECO:0008006" key="4">
    <source>
        <dbReference type="Google" id="ProtNLM"/>
    </source>
</evidence>
<evidence type="ECO:0000313" key="2">
    <source>
        <dbReference type="EMBL" id="HIZ35780.1"/>
    </source>
</evidence>
<evidence type="ECO:0000256" key="1">
    <source>
        <dbReference type="SAM" id="Phobius"/>
    </source>
</evidence>
<feature type="transmembrane region" description="Helical" evidence="1">
    <location>
        <begin position="135"/>
        <end position="155"/>
    </location>
</feature>
<feature type="transmembrane region" description="Helical" evidence="1">
    <location>
        <begin position="59"/>
        <end position="82"/>
    </location>
</feature>
<reference evidence="2" key="1">
    <citation type="journal article" date="2021" name="PeerJ">
        <title>Extensive microbial diversity within the chicken gut microbiome revealed by metagenomics and culture.</title>
        <authorList>
            <person name="Gilroy R."/>
            <person name="Ravi A."/>
            <person name="Getino M."/>
            <person name="Pursley I."/>
            <person name="Horton D.L."/>
            <person name="Alikhan N.F."/>
            <person name="Baker D."/>
            <person name="Gharbi K."/>
            <person name="Hall N."/>
            <person name="Watson M."/>
            <person name="Adriaenssens E.M."/>
            <person name="Foster-Nyarko E."/>
            <person name="Jarju S."/>
            <person name="Secka A."/>
            <person name="Antonio M."/>
            <person name="Oren A."/>
            <person name="Chaudhuri R.R."/>
            <person name="La Ragione R."/>
            <person name="Hildebrand F."/>
            <person name="Pallen M.J."/>
        </authorList>
    </citation>
    <scope>NUCLEOTIDE SEQUENCE</scope>
    <source>
        <strain evidence="2">ChiGjej4B4-7305</strain>
    </source>
</reference>
<gene>
    <name evidence="2" type="ORF">H9815_08375</name>
</gene>
<feature type="transmembrane region" description="Helical" evidence="1">
    <location>
        <begin position="20"/>
        <end position="39"/>
    </location>
</feature>
<sequence>MTALSGVLGPSSSTLSGASAIGFAALIAGLNAILVPAGAPTPGAGTAEAVNFYDSSALMLWAGSVMPLAWVFSTLFAAGVLARVGGTSSQPWALVGFGGVLAQNVTFTIVIGIRLAMARAGEHEGADLLWNLHEALFGLNGTFLALAMVGFSLAGRASAVIGRLHTGIGFVGAVLLILSACLTPVVMSGNSAAGLFGLTGWLLWVGWLIAYGVRLVCSKRG</sequence>
<keyword evidence="1" id="KW-0812">Transmembrane</keyword>
<proteinExistence type="predicted"/>
<organism evidence="2 3">
    <name type="scientific">Candidatus Ruania gallistercoris</name>
    <dbReference type="NCBI Taxonomy" id="2838746"/>
    <lineage>
        <taxon>Bacteria</taxon>
        <taxon>Bacillati</taxon>
        <taxon>Actinomycetota</taxon>
        <taxon>Actinomycetes</taxon>
        <taxon>Micrococcales</taxon>
        <taxon>Ruaniaceae</taxon>
        <taxon>Ruania</taxon>
    </lineage>
</organism>
<feature type="transmembrane region" description="Helical" evidence="1">
    <location>
        <begin position="193"/>
        <end position="213"/>
    </location>
</feature>
<feature type="transmembrane region" description="Helical" evidence="1">
    <location>
        <begin position="94"/>
        <end position="115"/>
    </location>
</feature>
<dbReference type="Proteomes" id="UP000824037">
    <property type="component" value="Unassembled WGS sequence"/>
</dbReference>
<evidence type="ECO:0000313" key="3">
    <source>
        <dbReference type="Proteomes" id="UP000824037"/>
    </source>
</evidence>
<dbReference type="AlphaFoldDB" id="A0A9D2J3N6"/>
<keyword evidence="1" id="KW-1133">Transmembrane helix</keyword>
<feature type="transmembrane region" description="Helical" evidence="1">
    <location>
        <begin position="167"/>
        <end position="187"/>
    </location>
</feature>
<keyword evidence="1" id="KW-0472">Membrane</keyword>
<comment type="caution">
    <text evidence="2">The sequence shown here is derived from an EMBL/GenBank/DDBJ whole genome shotgun (WGS) entry which is preliminary data.</text>
</comment>
<accession>A0A9D2J3N6</accession>